<dbReference type="EC" id="2.5.1.39" evidence="12 13"/>
<evidence type="ECO:0000256" key="8">
    <source>
        <dbReference type="ARBA" id="ARBA00022692"/>
    </source>
</evidence>
<evidence type="ECO:0000256" key="7">
    <source>
        <dbReference type="ARBA" id="ARBA00022688"/>
    </source>
</evidence>
<keyword evidence="9 12" id="KW-0460">Magnesium</keyword>
<feature type="transmembrane region" description="Helical" evidence="12">
    <location>
        <begin position="239"/>
        <end position="259"/>
    </location>
</feature>
<evidence type="ECO:0000313" key="14">
    <source>
        <dbReference type="EMBL" id="TVO66580.1"/>
    </source>
</evidence>
<dbReference type="Proteomes" id="UP000316688">
    <property type="component" value="Unassembled WGS sequence"/>
</dbReference>
<organism evidence="14 15">
    <name type="scientific">Spiribacter aquaticus</name>
    <dbReference type="NCBI Taxonomy" id="1935996"/>
    <lineage>
        <taxon>Bacteria</taxon>
        <taxon>Pseudomonadati</taxon>
        <taxon>Pseudomonadota</taxon>
        <taxon>Gammaproteobacteria</taxon>
        <taxon>Chromatiales</taxon>
        <taxon>Ectothiorhodospiraceae</taxon>
        <taxon>Spiribacter</taxon>
    </lineage>
</organism>
<dbReference type="HAMAP" id="MF_01635">
    <property type="entry name" value="UbiA"/>
    <property type="match status" value="1"/>
</dbReference>
<proteinExistence type="inferred from homology"/>
<dbReference type="PANTHER" id="PTHR11048">
    <property type="entry name" value="PRENYLTRANSFERASES"/>
    <property type="match status" value="1"/>
</dbReference>
<dbReference type="Pfam" id="PF01040">
    <property type="entry name" value="UbiA"/>
    <property type="match status" value="1"/>
</dbReference>
<keyword evidence="10 12" id="KW-1133">Transmembrane helix</keyword>
<dbReference type="InterPro" id="IPR039653">
    <property type="entry name" value="Prenyltransferase"/>
</dbReference>
<dbReference type="PANTHER" id="PTHR11048:SF28">
    <property type="entry name" value="4-HYDROXYBENZOATE POLYPRENYLTRANSFERASE, MITOCHONDRIAL"/>
    <property type="match status" value="1"/>
</dbReference>
<keyword evidence="6 12" id="KW-0808">Transferase</keyword>
<keyword evidence="7 12" id="KW-0831">Ubiquinone biosynthesis</keyword>
<dbReference type="InterPro" id="IPR030470">
    <property type="entry name" value="UbiA_prenylTrfase_CS"/>
</dbReference>
<evidence type="ECO:0000256" key="4">
    <source>
        <dbReference type="ARBA" id="ARBA00022475"/>
    </source>
</evidence>
<feature type="transmembrane region" description="Helical" evidence="12">
    <location>
        <begin position="21"/>
        <end position="39"/>
    </location>
</feature>
<dbReference type="GO" id="GO:0006744">
    <property type="term" value="P:ubiquinone biosynthetic process"/>
    <property type="evidence" value="ECO:0007669"/>
    <property type="project" value="UniProtKB-UniRule"/>
</dbReference>
<evidence type="ECO:0000256" key="5">
    <source>
        <dbReference type="ARBA" id="ARBA00022519"/>
    </source>
</evidence>
<keyword evidence="4 12" id="KW-1003">Cell membrane</keyword>
<evidence type="ECO:0000256" key="12">
    <source>
        <dbReference type="HAMAP-Rule" id="MF_01635"/>
    </source>
</evidence>
<gene>
    <name evidence="12" type="primary">ubiA</name>
    <name evidence="14" type="ORF">FPL11_02545</name>
</gene>
<evidence type="ECO:0000256" key="10">
    <source>
        <dbReference type="ARBA" id="ARBA00022989"/>
    </source>
</evidence>
<dbReference type="GO" id="GO:0005886">
    <property type="term" value="C:plasma membrane"/>
    <property type="evidence" value="ECO:0007669"/>
    <property type="project" value="UniProtKB-SubCell"/>
</dbReference>
<dbReference type="EMBL" id="VMKP01000001">
    <property type="protein sequence ID" value="TVO66580.1"/>
    <property type="molecule type" value="Genomic_DNA"/>
</dbReference>
<comment type="similarity">
    <text evidence="3 12">Belongs to the UbiA prenyltransferase family.</text>
</comment>
<comment type="subcellular location">
    <subcellularLocation>
        <location evidence="12">Cell inner membrane</location>
        <topology evidence="12">Multi-pass membrane protein</topology>
    </subcellularLocation>
    <subcellularLocation>
        <location evidence="2">Membrane</location>
        <topology evidence="2">Multi-pass membrane protein</topology>
    </subcellularLocation>
</comment>
<dbReference type="InterPro" id="IPR006370">
    <property type="entry name" value="HB_polyprenyltransferase-like"/>
</dbReference>
<dbReference type="UniPathway" id="UPA00232"/>
<feature type="transmembrane region" description="Helical" evidence="12">
    <location>
        <begin position="169"/>
        <end position="191"/>
    </location>
</feature>
<dbReference type="FunFam" id="1.10.357.140:FF:000002">
    <property type="entry name" value="4-hydroxybenzoate octaprenyltransferase"/>
    <property type="match status" value="1"/>
</dbReference>
<keyword evidence="8 12" id="KW-0812">Transmembrane</keyword>
<dbReference type="PROSITE" id="PS00943">
    <property type="entry name" value="UBIA"/>
    <property type="match status" value="1"/>
</dbReference>
<evidence type="ECO:0000256" key="1">
    <source>
        <dbReference type="ARBA" id="ARBA00001946"/>
    </source>
</evidence>
<evidence type="ECO:0000256" key="3">
    <source>
        <dbReference type="ARBA" id="ARBA00005985"/>
    </source>
</evidence>
<evidence type="ECO:0000256" key="2">
    <source>
        <dbReference type="ARBA" id="ARBA00004141"/>
    </source>
</evidence>
<sequence>MTASATGWPHRLTLYARLARLNRPIGNFLLLWPTLWALWLAGTGEPRLDVLVVFVLGVVVMRAAGCVINDYADRDFDRHVKRTRTRPLTTGEVSEREALLLFAGLCLIAFALVLLMNRLTILLSLGGVILAATYPFMKRHTHLPQVHLGAAFGWAAPMAFAAQTGGVPVLAWLVFAASVVWATIYDTEYAMVDRDDDLKVGIKSTAVLFGRYDRAMIGLLQGLLTLLLAVIGWRAGLGPVYYLALALATGLFLRQQWLIRDRSRDGSFRAFLNNNLYGGVVFAGIALAYLTGA</sequence>
<dbReference type="RefSeq" id="WP_110882389.1">
    <property type="nucleotide sequence ID" value="NZ_VMKP01000001.1"/>
</dbReference>
<protein>
    <recommendedName>
        <fullName evidence="12 13">4-hydroxybenzoate octaprenyltransferase</fullName>
        <ecNumber evidence="12 13">2.5.1.39</ecNumber>
    </recommendedName>
    <alternativeName>
        <fullName evidence="12">4-HB polyprenyltransferase</fullName>
    </alternativeName>
</protein>
<keyword evidence="11 12" id="KW-0472">Membrane</keyword>
<comment type="catalytic activity">
    <reaction evidence="12">
        <text>all-trans-octaprenyl diphosphate + 4-hydroxybenzoate = 4-hydroxy-3-(all-trans-octaprenyl)benzoate + diphosphate</text>
        <dbReference type="Rhea" id="RHEA:27782"/>
        <dbReference type="ChEBI" id="CHEBI:1617"/>
        <dbReference type="ChEBI" id="CHEBI:17879"/>
        <dbReference type="ChEBI" id="CHEBI:33019"/>
        <dbReference type="ChEBI" id="CHEBI:57711"/>
        <dbReference type="EC" id="2.5.1.39"/>
    </reaction>
</comment>
<feature type="transmembrane region" description="Helical" evidence="12">
    <location>
        <begin position="212"/>
        <end position="233"/>
    </location>
</feature>
<feature type="transmembrane region" description="Helical" evidence="12">
    <location>
        <begin position="98"/>
        <end position="115"/>
    </location>
</feature>
<evidence type="ECO:0000256" key="6">
    <source>
        <dbReference type="ARBA" id="ARBA00022679"/>
    </source>
</evidence>
<dbReference type="FunFam" id="1.20.120.1780:FF:000001">
    <property type="entry name" value="4-hydroxybenzoate octaprenyltransferase"/>
    <property type="match status" value="1"/>
</dbReference>
<dbReference type="AlphaFoldDB" id="A0A557RN18"/>
<dbReference type="CDD" id="cd13959">
    <property type="entry name" value="PT_UbiA_COQ2"/>
    <property type="match status" value="1"/>
</dbReference>
<comment type="function">
    <text evidence="12">Catalyzes the prenylation of para-hydroxybenzoate (PHB) with an all-trans polyprenyl group. Mediates the second step in the final reaction sequence of ubiquinone-8 (UQ-8) biosynthesis, which is the condensation of the polyisoprenoid side chain with PHB, generating the first membrane-bound Q intermediate 3-octaprenyl-4-hydroxybenzoate.</text>
</comment>
<comment type="pathway">
    <text evidence="12">Cofactor biosynthesis; ubiquinone biosynthesis.</text>
</comment>
<dbReference type="InterPro" id="IPR000537">
    <property type="entry name" value="UbiA_prenyltransferase"/>
</dbReference>
<keyword evidence="5 12" id="KW-0997">Cell inner membrane</keyword>
<evidence type="ECO:0000256" key="9">
    <source>
        <dbReference type="ARBA" id="ARBA00022842"/>
    </source>
</evidence>
<name>A0A557RN18_9GAMM</name>
<accession>A0A557RN18</accession>
<keyword evidence="15" id="KW-1185">Reference proteome</keyword>
<evidence type="ECO:0000256" key="11">
    <source>
        <dbReference type="ARBA" id="ARBA00023136"/>
    </source>
</evidence>
<feature type="transmembrane region" description="Helical" evidence="12">
    <location>
        <begin position="271"/>
        <end position="290"/>
    </location>
</feature>
<reference evidence="14 15" key="1">
    <citation type="submission" date="2019-07" db="EMBL/GenBank/DDBJ databases">
        <title>Reclasification of Spiribacter aquaticus.</title>
        <authorList>
            <person name="Leon M.J."/>
            <person name="Sanchez-Porro C."/>
            <person name="Ventosa A."/>
        </authorList>
    </citation>
    <scope>NUCLEOTIDE SEQUENCE [LARGE SCALE GENOMIC DNA]</scope>
    <source>
        <strain evidence="14 15">SP30</strain>
    </source>
</reference>
<dbReference type="InterPro" id="IPR044878">
    <property type="entry name" value="UbiA_sf"/>
</dbReference>
<evidence type="ECO:0000313" key="15">
    <source>
        <dbReference type="Proteomes" id="UP000316688"/>
    </source>
</evidence>
<dbReference type="Gene3D" id="1.20.120.1780">
    <property type="entry name" value="UbiA prenyltransferase"/>
    <property type="match status" value="1"/>
</dbReference>
<dbReference type="GO" id="GO:0008412">
    <property type="term" value="F:4-hydroxybenzoate polyprenyltransferase activity"/>
    <property type="evidence" value="ECO:0007669"/>
    <property type="project" value="UniProtKB-UniRule"/>
</dbReference>
<dbReference type="NCBIfam" id="TIGR01474">
    <property type="entry name" value="ubiA_proteo"/>
    <property type="match status" value="1"/>
</dbReference>
<dbReference type="Gene3D" id="1.10.357.140">
    <property type="entry name" value="UbiA prenyltransferase"/>
    <property type="match status" value="1"/>
</dbReference>
<comment type="cofactor">
    <cofactor evidence="1 12">
        <name>Mg(2+)</name>
        <dbReference type="ChEBI" id="CHEBI:18420"/>
    </cofactor>
</comment>
<evidence type="ECO:0000256" key="13">
    <source>
        <dbReference type="NCBIfam" id="TIGR01474"/>
    </source>
</evidence>
<feature type="transmembrane region" description="Helical" evidence="12">
    <location>
        <begin position="51"/>
        <end position="72"/>
    </location>
</feature>
<comment type="caution">
    <text evidence="14">The sequence shown here is derived from an EMBL/GenBank/DDBJ whole genome shotgun (WGS) entry which is preliminary data.</text>
</comment>